<evidence type="ECO:0000313" key="2">
    <source>
        <dbReference type="EMBL" id="OTF75498.1"/>
    </source>
</evidence>
<name>A0A1Y3B6B7_EURMA</name>
<feature type="non-terminal residue" evidence="2">
    <location>
        <position position="1"/>
    </location>
</feature>
<comment type="caution">
    <text evidence="2">The sequence shown here is derived from an EMBL/GenBank/DDBJ whole genome shotgun (WGS) entry which is preliminary data.</text>
</comment>
<proteinExistence type="predicted"/>
<accession>A0A1Y3B6B7</accession>
<feature type="compositionally biased region" description="Low complexity" evidence="1">
    <location>
        <begin position="205"/>
        <end position="214"/>
    </location>
</feature>
<reference evidence="2 3" key="1">
    <citation type="submission" date="2017-03" db="EMBL/GenBank/DDBJ databases">
        <title>Genome Survey of Euroglyphus maynei.</title>
        <authorList>
            <person name="Arlian L.G."/>
            <person name="Morgan M.S."/>
            <person name="Rider S.D."/>
        </authorList>
    </citation>
    <scope>NUCLEOTIDE SEQUENCE [LARGE SCALE GENOMIC DNA]</scope>
    <source>
        <strain evidence="2">Arlian Lab</strain>
        <tissue evidence="2">Whole body</tissue>
    </source>
</reference>
<dbReference type="Proteomes" id="UP000194236">
    <property type="component" value="Unassembled WGS sequence"/>
</dbReference>
<keyword evidence="3" id="KW-1185">Reference proteome</keyword>
<protein>
    <submittedName>
        <fullName evidence="2">Uncharacterized protein</fullName>
    </submittedName>
</protein>
<organism evidence="2 3">
    <name type="scientific">Euroglyphus maynei</name>
    <name type="common">Mayne's house dust mite</name>
    <dbReference type="NCBI Taxonomy" id="6958"/>
    <lineage>
        <taxon>Eukaryota</taxon>
        <taxon>Metazoa</taxon>
        <taxon>Ecdysozoa</taxon>
        <taxon>Arthropoda</taxon>
        <taxon>Chelicerata</taxon>
        <taxon>Arachnida</taxon>
        <taxon>Acari</taxon>
        <taxon>Acariformes</taxon>
        <taxon>Sarcoptiformes</taxon>
        <taxon>Astigmata</taxon>
        <taxon>Psoroptidia</taxon>
        <taxon>Analgoidea</taxon>
        <taxon>Pyroglyphidae</taxon>
        <taxon>Pyroglyphinae</taxon>
        <taxon>Euroglyphus</taxon>
    </lineage>
</organism>
<dbReference type="EMBL" id="MUJZ01041701">
    <property type="protein sequence ID" value="OTF75498.1"/>
    <property type="molecule type" value="Genomic_DNA"/>
</dbReference>
<evidence type="ECO:0000313" key="3">
    <source>
        <dbReference type="Proteomes" id="UP000194236"/>
    </source>
</evidence>
<feature type="region of interest" description="Disordered" evidence="1">
    <location>
        <begin position="203"/>
        <end position="228"/>
    </location>
</feature>
<sequence>QDLICPTIITDNNRQYSVETSSTLIEEFQHFKLQINEHLQKLETLLERFKSIVRINYPIDTNLEQSSLMNKSTTKTLTKMDLCPTRIDNGDDIRTVLTDIDQHLSILKEIEQRNSFVCESFSKEIRSRDEALLEKMRQINMMNHELATMQAKIQHLIMKNSQLENEVKYFKTASSFTNTEASSTPVGINDLERIHHHIIMDQHHQQQQGQQGHGSFIGCQGQPLPPPSSMAIESKLMNNNGIIMIMKYDLCK</sequence>
<dbReference type="AlphaFoldDB" id="A0A1Y3B6B7"/>
<evidence type="ECO:0000256" key="1">
    <source>
        <dbReference type="SAM" id="MobiDB-lite"/>
    </source>
</evidence>
<gene>
    <name evidence="2" type="ORF">BLA29_008671</name>
</gene>